<feature type="domain" description="Ig-like" evidence="12">
    <location>
        <begin position="144"/>
        <end position="244"/>
    </location>
</feature>
<dbReference type="Gene3D" id="2.60.40.10">
    <property type="entry name" value="Immunoglobulins"/>
    <property type="match status" value="3"/>
</dbReference>
<dbReference type="InterPro" id="IPR003597">
    <property type="entry name" value="Ig_C1-set"/>
</dbReference>
<comment type="subcellular location">
    <subcellularLocation>
        <location evidence="1">Membrane</location>
        <topology evidence="1">Single-pass type I membrane protein</topology>
    </subcellularLocation>
</comment>
<dbReference type="AlphaFoldDB" id="G1QGD6"/>
<dbReference type="InterPro" id="IPR013106">
    <property type="entry name" value="Ig_V-set"/>
</dbReference>
<dbReference type="InterPro" id="IPR036179">
    <property type="entry name" value="Ig-like_dom_sf"/>
</dbReference>
<dbReference type="PANTHER" id="PTHR19971">
    <property type="entry name" value="SIGNAL-REGULATORY PROTEIN BETA"/>
    <property type="match status" value="1"/>
</dbReference>
<dbReference type="FunFam" id="2.60.40.10:FF:000454">
    <property type="entry name" value="Tyrosine-protein phosphatase non-receptor type substrate 1"/>
    <property type="match status" value="1"/>
</dbReference>
<reference evidence="13" key="3">
    <citation type="submission" date="2025-09" db="UniProtKB">
        <authorList>
            <consortium name="Ensembl"/>
        </authorList>
    </citation>
    <scope>IDENTIFICATION</scope>
</reference>
<dbReference type="SMART" id="SM00409">
    <property type="entry name" value="IG"/>
    <property type="match status" value="2"/>
</dbReference>
<dbReference type="Proteomes" id="UP000001074">
    <property type="component" value="Unassembled WGS sequence"/>
</dbReference>
<keyword evidence="2 10" id="KW-0812">Transmembrane</keyword>
<evidence type="ECO:0000256" key="10">
    <source>
        <dbReference type="SAM" id="Phobius"/>
    </source>
</evidence>
<evidence type="ECO:0000256" key="1">
    <source>
        <dbReference type="ARBA" id="ARBA00004479"/>
    </source>
</evidence>
<organism evidence="13 14">
    <name type="scientific">Myotis lucifugus</name>
    <name type="common">Little brown bat</name>
    <dbReference type="NCBI Taxonomy" id="59463"/>
    <lineage>
        <taxon>Eukaryota</taxon>
        <taxon>Metazoa</taxon>
        <taxon>Chordata</taxon>
        <taxon>Craniata</taxon>
        <taxon>Vertebrata</taxon>
        <taxon>Euteleostomi</taxon>
        <taxon>Mammalia</taxon>
        <taxon>Eutheria</taxon>
        <taxon>Laurasiatheria</taxon>
        <taxon>Chiroptera</taxon>
        <taxon>Yangochiroptera</taxon>
        <taxon>Vespertilionidae</taxon>
        <taxon>Myotis</taxon>
    </lineage>
</organism>
<evidence type="ECO:0000313" key="14">
    <source>
        <dbReference type="Proteomes" id="UP000001074"/>
    </source>
</evidence>
<dbReference type="InterPro" id="IPR013783">
    <property type="entry name" value="Ig-like_fold"/>
</dbReference>
<keyword evidence="9" id="KW-0393">Immunoglobulin domain</keyword>
<dbReference type="PROSITE" id="PS50835">
    <property type="entry name" value="IG_LIKE"/>
    <property type="match status" value="3"/>
</dbReference>
<dbReference type="STRING" id="59463.ENSMLUP00000022769"/>
<feature type="transmembrane region" description="Helical" evidence="10">
    <location>
        <begin position="365"/>
        <end position="386"/>
    </location>
</feature>
<dbReference type="CDD" id="cd16097">
    <property type="entry name" value="IgV_SIRP"/>
    <property type="match status" value="1"/>
</dbReference>
<dbReference type="GeneTree" id="ENSGT00960000186656"/>
<dbReference type="Ensembl" id="ENSMLUT00000027951.1">
    <property type="protein sequence ID" value="ENSMLUP00000022769.1"/>
    <property type="gene ID" value="ENSMLUG00000026898.1"/>
</dbReference>
<evidence type="ECO:0000256" key="7">
    <source>
        <dbReference type="ARBA" id="ARBA00023157"/>
    </source>
</evidence>
<evidence type="ECO:0000256" key="6">
    <source>
        <dbReference type="ARBA" id="ARBA00023136"/>
    </source>
</evidence>
<reference evidence="13" key="2">
    <citation type="submission" date="2025-08" db="UniProtKB">
        <authorList>
            <consortium name="Ensembl"/>
        </authorList>
    </citation>
    <scope>IDENTIFICATION</scope>
</reference>
<dbReference type="CDD" id="cd16085">
    <property type="entry name" value="IgC1_SIRP_domain_3"/>
    <property type="match status" value="1"/>
</dbReference>
<keyword evidence="7" id="KW-1015">Disulfide bond</keyword>
<feature type="chain" id="PRO_5003419276" description="Ig-like domain-containing protein" evidence="11">
    <location>
        <begin position="28"/>
        <end position="392"/>
    </location>
</feature>
<dbReference type="eggNOG" id="ENOG502S1XD">
    <property type="taxonomic scope" value="Eukaryota"/>
</dbReference>
<feature type="signal peptide" evidence="11">
    <location>
        <begin position="1"/>
        <end position="27"/>
    </location>
</feature>
<evidence type="ECO:0000256" key="4">
    <source>
        <dbReference type="ARBA" id="ARBA00022737"/>
    </source>
</evidence>
<evidence type="ECO:0000256" key="2">
    <source>
        <dbReference type="ARBA" id="ARBA00022692"/>
    </source>
</evidence>
<dbReference type="HOGENOM" id="CLU_044430_0_0_1"/>
<accession>G1QGD6</accession>
<dbReference type="Pfam" id="PF07686">
    <property type="entry name" value="V-set"/>
    <property type="match status" value="1"/>
</dbReference>
<dbReference type="OMA" id="CITRNES"/>
<keyword evidence="5 10" id="KW-1133">Transmembrane helix</keyword>
<keyword evidence="6 10" id="KW-0472">Membrane</keyword>
<feature type="domain" description="Ig-like" evidence="12">
    <location>
        <begin position="251"/>
        <end position="345"/>
    </location>
</feature>
<dbReference type="FunFam" id="2.60.40.10:FF:000295">
    <property type="entry name" value="Tyrosine-protein phosphatase non-receptor type substrate 1"/>
    <property type="match status" value="1"/>
</dbReference>
<dbReference type="EMBL" id="AAPE02019093">
    <property type="status" value="NOT_ANNOTATED_CDS"/>
    <property type="molecule type" value="Genomic_DNA"/>
</dbReference>
<protein>
    <recommendedName>
        <fullName evidence="12">Ig-like domain-containing protein</fullName>
    </recommendedName>
</protein>
<dbReference type="Pfam" id="PF07654">
    <property type="entry name" value="C1-set"/>
    <property type="match status" value="2"/>
</dbReference>
<evidence type="ECO:0000256" key="8">
    <source>
        <dbReference type="ARBA" id="ARBA00023180"/>
    </source>
</evidence>
<evidence type="ECO:0000313" key="13">
    <source>
        <dbReference type="Ensembl" id="ENSMLUP00000022769.1"/>
    </source>
</evidence>
<feature type="domain" description="Ig-like" evidence="12">
    <location>
        <begin position="28"/>
        <end position="117"/>
    </location>
</feature>
<dbReference type="InterPro" id="IPR003599">
    <property type="entry name" value="Ig_sub"/>
</dbReference>
<proteinExistence type="predicted"/>
<dbReference type="SMART" id="SM00406">
    <property type="entry name" value="IGv"/>
    <property type="match status" value="1"/>
</dbReference>
<evidence type="ECO:0000256" key="3">
    <source>
        <dbReference type="ARBA" id="ARBA00022729"/>
    </source>
</evidence>
<dbReference type="InParanoid" id="G1QGD6"/>
<dbReference type="SUPFAM" id="SSF48726">
    <property type="entry name" value="Immunoglobulin"/>
    <property type="match status" value="3"/>
</dbReference>
<name>G1QGD6_MYOLU</name>
<keyword evidence="4" id="KW-0677">Repeat</keyword>
<sequence length="392" mass="42449">MPIPASWPCPPPCLLLSLLLGLPGGAGEELQVIQPQKSVSVAAGEPATLSCTVTSLTPVGPTQWFRGTGPGRELIYSFKGGHFPRVTSVADTTRRHNMDFSIRISNITPADTGTYYCVKFRRGVGDDMEFKSGAGTQLTVSAKPSRPVVSGPTGRSPPGQTVSFTCQSHGFSPRNIILKWFKDGNELPASQTTVDPDGDSPPYNVSSTARVLLAPGDVRSQVICQVAHDTLEGDPPLRGTANVSEAIRVPPTLEVTQHTVSETQENIITCLVKNFYPQRLQMTWLENGNTSRTETALTLVENQDGTFSWRSWILVDLSAHREDVMLTCQVEHDGQPAVSTNLTLMASAHQKDKDKDSIGPCVSMLPVPVLLGLKVLLVIGVSAIYVHRKWRA</sequence>
<reference evidence="13 14" key="1">
    <citation type="journal article" date="2011" name="Nature">
        <title>A high-resolution map of human evolutionary constraint using 29 mammals.</title>
        <authorList>
            <person name="Lindblad-Toh K."/>
            <person name="Garber M."/>
            <person name="Zuk O."/>
            <person name="Lin M.F."/>
            <person name="Parker B.J."/>
            <person name="Washietl S."/>
            <person name="Kheradpour P."/>
            <person name="Ernst J."/>
            <person name="Jordan G."/>
            <person name="Mauceli E."/>
            <person name="Ward L.D."/>
            <person name="Lowe C.B."/>
            <person name="Holloway A.K."/>
            <person name="Clamp M."/>
            <person name="Gnerre S."/>
            <person name="Alfoldi J."/>
            <person name="Beal K."/>
            <person name="Chang J."/>
            <person name="Clawson H."/>
            <person name="Cuff J."/>
            <person name="Di Palma F."/>
            <person name="Fitzgerald S."/>
            <person name="Flicek P."/>
            <person name="Guttman M."/>
            <person name="Hubisz M.J."/>
            <person name="Jaffe D.B."/>
            <person name="Jungreis I."/>
            <person name="Kent W.J."/>
            <person name="Kostka D."/>
            <person name="Lara M."/>
            <person name="Martins A.L."/>
            <person name="Massingham T."/>
            <person name="Moltke I."/>
            <person name="Raney B.J."/>
            <person name="Rasmussen M.D."/>
            <person name="Robinson J."/>
            <person name="Stark A."/>
            <person name="Vilella A.J."/>
            <person name="Wen J."/>
            <person name="Xie X."/>
            <person name="Zody M.C."/>
            <person name="Baldwin J."/>
            <person name="Bloom T."/>
            <person name="Chin C.W."/>
            <person name="Heiman D."/>
            <person name="Nicol R."/>
            <person name="Nusbaum C."/>
            <person name="Young S."/>
            <person name="Wilkinson J."/>
            <person name="Worley K.C."/>
            <person name="Kovar C.L."/>
            <person name="Muzny D.M."/>
            <person name="Gibbs R.A."/>
            <person name="Cree A."/>
            <person name="Dihn H.H."/>
            <person name="Fowler G."/>
            <person name="Jhangiani S."/>
            <person name="Joshi V."/>
            <person name="Lee S."/>
            <person name="Lewis L.R."/>
            <person name="Nazareth L.V."/>
            <person name="Okwuonu G."/>
            <person name="Santibanez J."/>
            <person name="Warren W.C."/>
            <person name="Mardis E.R."/>
            <person name="Weinstock G.M."/>
            <person name="Wilson R.K."/>
            <person name="Delehaunty K."/>
            <person name="Dooling D."/>
            <person name="Fronik C."/>
            <person name="Fulton L."/>
            <person name="Fulton B."/>
            <person name="Graves T."/>
            <person name="Minx P."/>
            <person name="Sodergren E."/>
            <person name="Birney E."/>
            <person name="Margulies E.H."/>
            <person name="Herrero J."/>
            <person name="Green E.D."/>
            <person name="Haussler D."/>
            <person name="Siepel A."/>
            <person name="Goldman N."/>
            <person name="Pollard K.S."/>
            <person name="Pedersen J.S."/>
            <person name="Lander E.S."/>
            <person name="Kellis M."/>
        </authorList>
    </citation>
    <scope>NUCLEOTIDE SEQUENCE [LARGE SCALE GENOMIC DNA]</scope>
</reference>
<dbReference type="InterPro" id="IPR051755">
    <property type="entry name" value="Ig-like_CS_Receptor"/>
</dbReference>
<dbReference type="FunCoup" id="G1QGD6">
    <property type="interactions" value="60"/>
</dbReference>
<keyword evidence="8" id="KW-0325">Glycoprotein</keyword>
<dbReference type="InterPro" id="IPR007110">
    <property type="entry name" value="Ig-like_dom"/>
</dbReference>
<evidence type="ECO:0000256" key="11">
    <source>
        <dbReference type="SAM" id="SignalP"/>
    </source>
</evidence>
<keyword evidence="14" id="KW-1185">Reference proteome</keyword>
<evidence type="ECO:0000256" key="9">
    <source>
        <dbReference type="ARBA" id="ARBA00023319"/>
    </source>
</evidence>
<dbReference type="SMART" id="SM00407">
    <property type="entry name" value="IGc1"/>
    <property type="match status" value="2"/>
</dbReference>
<dbReference type="CDD" id="cd05772">
    <property type="entry name" value="IgC1_SIRP_domain_2"/>
    <property type="match status" value="1"/>
</dbReference>
<keyword evidence="3 11" id="KW-0732">Signal</keyword>
<evidence type="ECO:0000256" key="5">
    <source>
        <dbReference type="ARBA" id="ARBA00022989"/>
    </source>
</evidence>
<dbReference type="GO" id="GO:0016020">
    <property type="term" value="C:membrane"/>
    <property type="evidence" value="ECO:0007669"/>
    <property type="project" value="UniProtKB-SubCell"/>
</dbReference>
<evidence type="ECO:0000259" key="12">
    <source>
        <dbReference type="PROSITE" id="PS50835"/>
    </source>
</evidence>